<proteinExistence type="predicted"/>
<feature type="compositionally biased region" description="Basic and acidic residues" evidence="1">
    <location>
        <begin position="58"/>
        <end position="68"/>
    </location>
</feature>
<evidence type="ECO:0000313" key="3">
    <source>
        <dbReference type="Proteomes" id="UP000198211"/>
    </source>
</evidence>
<evidence type="ECO:0000256" key="1">
    <source>
        <dbReference type="SAM" id="MobiDB-lite"/>
    </source>
</evidence>
<evidence type="ECO:0000313" key="2">
    <source>
        <dbReference type="EMBL" id="OWZ11394.1"/>
    </source>
</evidence>
<gene>
    <name evidence="2" type="ORF">PHMEG_00015586</name>
</gene>
<name>A0A225W1X9_9STRA</name>
<accession>A0A225W1X9</accession>
<dbReference type="AlphaFoldDB" id="A0A225W1X9"/>
<dbReference type="EMBL" id="NBNE01002136">
    <property type="protein sequence ID" value="OWZ11394.1"/>
    <property type="molecule type" value="Genomic_DNA"/>
</dbReference>
<dbReference type="OrthoDB" id="128246at2759"/>
<comment type="caution">
    <text evidence="2">The sequence shown here is derived from an EMBL/GenBank/DDBJ whole genome shotgun (WGS) entry which is preliminary data.</text>
</comment>
<reference evidence="3" key="1">
    <citation type="submission" date="2017-03" db="EMBL/GenBank/DDBJ databases">
        <title>Phytopthora megakarya and P. palmivora, two closely related causual agents of cacao black pod achieved similar genome size and gene model numbers by different mechanisms.</title>
        <authorList>
            <person name="Ali S."/>
            <person name="Shao J."/>
            <person name="Larry D.J."/>
            <person name="Kronmiller B."/>
            <person name="Shen D."/>
            <person name="Strem M.D."/>
            <person name="Melnick R.L."/>
            <person name="Guiltinan M.J."/>
            <person name="Tyler B.M."/>
            <person name="Meinhardt L.W."/>
            <person name="Bailey B.A."/>
        </authorList>
    </citation>
    <scope>NUCLEOTIDE SEQUENCE [LARGE SCALE GENOMIC DNA]</scope>
    <source>
        <strain evidence="3">zdho120</strain>
    </source>
</reference>
<sequence>MEECWYRGPGIDLGDSIFLCWDESLAELVPDKSPEAASEVPLPEPSQSTEVEVTSLPESERLKKDCSEDMSPKYGRLFLDAELDAMEAGEPAEEKEYDEDLEDRLYPLDEVGLLRRRVKNAEAQREPSMTEVALQLGLPLEKLQRNRNVLSGG</sequence>
<protein>
    <submittedName>
        <fullName evidence="2">Uncharacterized protein</fullName>
    </submittedName>
</protein>
<keyword evidence="3" id="KW-1185">Reference proteome</keyword>
<organism evidence="2 3">
    <name type="scientific">Phytophthora megakarya</name>
    <dbReference type="NCBI Taxonomy" id="4795"/>
    <lineage>
        <taxon>Eukaryota</taxon>
        <taxon>Sar</taxon>
        <taxon>Stramenopiles</taxon>
        <taxon>Oomycota</taxon>
        <taxon>Peronosporomycetes</taxon>
        <taxon>Peronosporales</taxon>
        <taxon>Peronosporaceae</taxon>
        <taxon>Phytophthora</taxon>
    </lineage>
</organism>
<feature type="region of interest" description="Disordered" evidence="1">
    <location>
        <begin position="31"/>
        <end position="68"/>
    </location>
</feature>
<dbReference type="Proteomes" id="UP000198211">
    <property type="component" value="Unassembled WGS sequence"/>
</dbReference>